<name>A0ABT0UE17_9BACT</name>
<comment type="pathway">
    <text evidence="1 8">Purine metabolism; IMP biosynthesis via de novo pathway; 5-amino-1-(5-phospho-D-ribosyl)imidazole-4-carboxamide from 5-amino-1-(5-phospho-D-ribosyl)imidazole-4-carboxylate: step 1/2.</text>
</comment>
<dbReference type="InterPro" id="IPR001636">
    <property type="entry name" value="SAICAR_synth"/>
</dbReference>
<feature type="domain" description="SAICAR synthetase/ADE2 N-terminal" evidence="10">
    <location>
        <begin position="43"/>
        <end position="302"/>
    </location>
</feature>
<protein>
    <recommendedName>
        <fullName evidence="8">Phosphoribosylaminoimidazole-succinocarboxamide synthase</fullName>
        <ecNumber evidence="8">6.3.2.6</ecNumber>
    </recommendedName>
    <alternativeName>
        <fullName evidence="8">SAICAR synthetase</fullName>
    </alternativeName>
</protein>
<keyword evidence="4 8" id="KW-0547">Nucleotide-binding</keyword>
<evidence type="ECO:0000313" key="12">
    <source>
        <dbReference type="Proteomes" id="UP001202961"/>
    </source>
</evidence>
<dbReference type="InterPro" id="IPR028923">
    <property type="entry name" value="SAICAR_synt/ADE2_N"/>
</dbReference>
<keyword evidence="5 8" id="KW-0658">Purine biosynthesis</keyword>
<gene>
    <name evidence="8" type="primary">purC</name>
    <name evidence="11" type="ORF">NB063_30505</name>
</gene>
<comment type="caution">
    <text evidence="11">The sequence shown here is derived from an EMBL/GenBank/DDBJ whole genome shotgun (WGS) entry which is preliminary data.</text>
</comment>
<evidence type="ECO:0000259" key="10">
    <source>
        <dbReference type="Pfam" id="PF01259"/>
    </source>
</evidence>
<evidence type="ECO:0000256" key="4">
    <source>
        <dbReference type="ARBA" id="ARBA00022741"/>
    </source>
</evidence>
<dbReference type="CDD" id="cd01414">
    <property type="entry name" value="SAICAR_synt_Sc"/>
    <property type="match status" value="1"/>
</dbReference>
<dbReference type="NCBIfam" id="TIGR00081">
    <property type="entry name" value="purC"/>
    <property type="match status" value="1"/>
</dbReference>
<dbReference type="EMBL" id="JAMQBK010000117">
    <property type="protein sequence ID" value="MCM2374975.1"/>
    <property type="molecule type" value="Genomic_DNA"/>
</dbReference>
<evidence type="ECO:0000256" key="9">
    <source>
        <dbReference type="SAM" id="MobiDB-lite"/>
    </source>
</evidence>
<dbReference type="Pfam" id="PF01259">
    <property type="entry name" value="SAICAR_synt"/>
    <property type="match status" value="1"/>
</dbReference>
<evidence type="ECO:0000256" key="6">
    <source>
        <dbReference type="ARBA" id="ARBA00022840"/>
    </source>
</evidence>
<dbReference type="NCBIfam" id="NF010568">
    <property type="entry name" value="PRK13961.1"/>
    <property type="match status" value="1"/>
</dbReference>
<evidence type="ECO:0000256" key="3">
    <source>
        <dbReference type="ARBA" id="ARBA00022598"/>
    </source>
</evidence>
<dbReference type="Gene3D" id="3.30.200.20">
    <property type="entry name" value="Phosphorylase Kinase, domain 1"/>
    <property type="match status" value="1"/>
</dbReference>
<dbReference type="PROSITE" id="PS01057">
    <property type="entry name" value="SAICAR_SYNTHETASE_1"/>
    <property type="match status" value="1"/>
</dbReference>
<comment type="similarity">
    <text evidence="2 8">Belongs to the SAICAR synthetase family.</text>
</comment>
<evidence type="ECO:0000256" key="8">
    <source>
        <dbReference type="HAMAP-Rule" id="MF_00137"/>
    </source>
</evidence>
<reference evidence="11 12" key="1">
    <citation type="journal article" date="2022" name="Syst. Appl. Microbiol.">
        <title>Rhodopirellula aestuarii sp. nov., a novel member of the genus Rhodopirellula isolated from brackish sediments collected in the Tagus River estuary, Portugal.</title>
        <authorList>
            <person name="Vitorino I.R."/>
            <person name="Klimek D."/>
            <person name="Calusinska M."/>
            <person name="Lobo-da-Cunha A."/>
            <person name="Vasconcelos V."/>
            <person name="Lage O.M."/>
        </authorList>
    </citation>
    <scope>NUCLEOTIDE SEQUENCE [LARGE SCALE GENOMIC DNA]</scope>
    <source>
        <strain evidence="11 12">ICT_H3.1</strain>
    </source>
</reference>
<proteinExistence type="inferred from homology"/>
<feature type="region of interest" description="Disordered" evidence="9">
    <location>
        <begin position="1"/>
        <end position="21"/>
    </location>
</feature>
<evidence type="ECO:0000313" key="11">
    <source>
        <dbReference type="EMBL" id="MCM2374975.1"/>
    </source>
</evidence>
<dbReference type="EC" id="6.3.2.6" evidence="8"/>
<dbReference type="PANTHER" id="PTHR43700">
    <property type="entry name" value="PHOSPHORIBOSYLAMINOIMIDAZOLE-SUCCINOCARBOXAMIDE SYNTHASE"/>
    <property type="match status" value="1"/>
</dbReference>
<sequence>MHPHSTPGSSPSETASSESTSEVFRFDDTGALLETHLPFPRRQGKVRDVYDLGDTLLIVSTDRISAFDYILPSGIPGKGELLTSMSRFWFDAIDSGQIGGRLKEAGIPLAHHLLSAEVPAVVAESVDPGPLVGRIMVTQKAEVVPFECVVRGYLEGSGWRAYQDSGEICGVKLPAGLRQCERLESPIFTPATKAEEGHDENVPIDVMIDQLGAETAEQLRRMSLTIYEDAAEIAARRGVLIADTKFEFGWHDGRLILIDEVLTPDSSRFWAADEYTPGQSQRSFDKQFVREWLQASDWDRNSPPPPLPQEIVQKTTERYREGAQRLRGEW</sequence>
<organism evidence="11 12">
    <name type="scientific">Aporhodopirellula aestuarii</name>
    <dbReference type="NCBI Taxonomy" id="2950107"/>
    <lineage>
        <taxon>Bacteria</taxon>
        <taxon>Pseudomonadati</taxon>
        <taxon>Planctomycetota</taxon>
        <taxon>Planctomycetia</taxon>
        <taxon>Pirellulales</taxon>
        <taxon>Pirellulaceae</taxon>
        <taxon>Aporhodopirellula</taxon>
    </lineage>
</organism>
<dbReference type="GO" id="GO:0004639">
    <property type="term" value="F:phosphoribosylaminoimidazolesuccinocarboxamide synthase activity"/>
    <property type="evidence" value="ECO:0007669"/>
    <property type="project" value="UniProtKB-EC"/>
</dbReference>
<keyword evidence="3 8" id="KW-0436">Ligase</keyword>
<dbReference type="SUPFAM" id="SSF56104">
    <property type="entry name" value="SAICAR synthase-like"/>
    <property type="match status" value="1"/>
</dbReference>
<dbReference type="PROSITE" id="PS01058">
    <property type="entry name" value="SAICAR_SYNTHETASE_2"/>
    <property type="match status" value="1"/>
</dbReference>
<accession>A0ABT0UE17</accession>
<dbReference type="Gene3D" id="3.30.470.20">
    <property type="entry name" value="ATP-grasp fold, B domain"/>
    <property type="match status" value="1"/>
</dbReference>
<evidence type="ECO:0000256" key="5">
    <source>
        <dbReference type="ARBA" id="ARBA00022755"/>
    </source>
</evidence>
<dbReference type="RefSeq" id="WP_250933333.1">
    <property type="nucleotide sequence ID" value="NZ_JAMQBK010000117.1"/>
</dbReference>
<evidence type="ECO:0000256" key="1">
    <source>
        <dbReference type="ARBA" id="ARBA00004672"/>
    </source>
</evidence>
<comment type="catalytic activity">
    <reaction evidence="7 8">
        <text>5-amino-1-(5-phospho-D-ribosyl)imidazole-4-carboxylate + L-aspartate + ATP = (2S)-2-[5-amino-1-(5-phospho-beta-D-ribosyl)imidazole-4-carboxamido]succinate + ADP + phosphate + 2 H(+)</text>
        <dbReference type="Rhea" id="RHEA:22628"/>
        <dbReference type="ChEBI" id="CHEBI:15378"/>
        <dbReference type="ChEBI" id="CHEBI:29991"/>
        <dbReference type="ChEBI" id="CHEBI:30616"/>
        <dbReference type="ChEBI" id="CHEBI:43474"/>
        <dbReference type="ChEBI" id="CHEBI:58443"/>
        <dbReference type="ChEBI" id="CHEBI:77657"/>
        <dbReference type="ChEBI" id="CHEBI:456216"/>
        <dbReference type="EC" id="6.3.2.6"/>
    </reaction>
</comment>
<evidence type="ECO:0000256" key="2">
    <source>
        <dbReference type="ARBA" id="ARBA00010190"/>
    </source>
</evidence>
<evidence type="ECO:0000256" key="7">
    <source>
        <dbReference type="ARBA" id="ARBA00048475"/>
    </source>
</evidence>
<keyword evidence="12" id="KW-1185">Reference proteome</keyword>
<keyword evidence="6 8" id="KW-0067">ATP-binding</keyword>
<dbReference type="HAMAP" id="MF_00137">
    <property type="entry name" value="SAICAR_synth"/>
    <property type="match status" value="1"/>
</dbReference>
<dbReference type="PANTHER" id="PTHR43700:SF1">
    <property type="entry name" value="PHOSPHORIBOSYLAMINOIMIDAZOLE-SUCCINOCARBOXAMIDE SYNTHASE"/>
    <property type="match status" value="1"/>
</dbReference>
<dbReference type="InterPro" id="IPR018236">
    <property type="entry name" value="SAICAR_synthetase_CS"/>
</dbReference>
<dbReference type="Proteomes" id="UP001202961">
    <property type="component" value="Unassembled WGS sequence"/>
</dbReference>